<name>A0A6N9TI39_9ALTE</name>
<feature type="domain" description="Metanogen output" evidence="1">
    <location>
        <begin position="3"/>
        <end position="125"/>
    </location>
</feature>
<sequence>MEDVIGTEESKGFVGMVADHVGAMFHEKYKAQLGNERMSPEVIAQVLVDLKRRIGGRFSVSTITPDTIVLQNSLCPFGVNVVGKQPLCHMTANVFGKIVSSENGYAAVELNKTIANGDGHCHVVVHLKPQQDHKDVAHEYFGVQ</sequence>
<reference evidence="2 3" key="1">
    <citation type="submission" date="2020-01" db="EMBL/GenBank/DDBJ databases">
        <title>Genomes of bacteria type strains.</title>
        <authorList>
            <person name="Chen J."/>
            <person name="Zhu S."/>
            <person name="Yang J."/>
        </authorList>
    </citation>
    <scope>NUCLEOTIDE SEQUENCE [LARGE SCALE GENOMIC DNA]</scope>
    <source>
        <strain evidence="2 3">LMG 24078</strain>
    </source>
</reference>
<dbReference type="EMBL" id="JAAAWO010000004">
    <property type="protein sequence ID" value="NDW15199.1"/>
    <property type="molecule type" value="Genomic_DNA"/>
</dbReference>
<dbReference type="Pfam" id="PF18546">
    <property type="entry name" value="MetOD1"/>
    <property type="match status" value="1"/>
</dbReference>
<evidence type="ECO:0000313" key="3">
    <source>
        <dbReference type="Proteomes" id="UP000471381"/>
    </source>
</evidence>
<proteinExistence type="predicted"/>
<dbReference type="InterPro" id="IPR041359">
    <property type="entry name" value="MetOD1"/>
</dbReference>
<evidence type="ECO:0000259" key="1">
    <source>
        <dbReference type="Pfam" id="PF18546"/>
    </source>
</evidence>
<protein>
    <submittedName>
        <fullName evidence="2">Transcriptional regulator</fullName>
    </submittedName>
</protein>
<accession>A0A6N9TI39</accession>
<dbReference type="AlphaFoldDB" id="A0A6N9TI39"/>
<organism evidence="2 3">
    <name type="scientific">Alteromonas genovensis</name>
    <dbReference type="NCBI Taxonomy" id="471225"/>
    <lineage>
        <taxon>Bacteria</taxon>
        <taxon>Pseudomonadati</taxon>
        <taxon>Pseudomonadota</taxon>
        <taxon>Gammaproteobacteria</taxon>
        <taxon>Alteromonadales</taxon>
        <taxon>Alteromonadaceae</taxon>
        <taxon>Alteromonas/Salinimonas group</taxon>
        <taxon>Alteromonas</taxon>
    </lineage>
</organism>
<gene>
    <name evidence="2" type="ORF">GTQ48_06680</name>
</gene>
<comment type="caution">
    <text evidence="2">The sequence shown here is derived from an EMBL/GenBank/DDBJ whole genome shotgun (WGS) entry which is preliminary data.</text>
</comment>
<evidence type="ECO:0000313" key="2">
    <source>
        <dbReference type="EMBL" id="NDW15199.1"/>
    </source>
</evidence>
<keyword evidence="3" id="KW-1185">Reference proteome</keyword>
<dbReference type="Proteomes" id="UP000471381">
    <property type="component" value="Unassembled WGS sequence"/>
</dbReference>